<evidence type="ECO:0000259" key="9">
    <source>
        <dbReference type="Pfam" id="PF01895"/>
    </source>
</evidence>
<name>A0A250IMG7_9BACT</name>
<dbReference type="GO" id="GO:0006817">
    <property type="term" value="P:phosphate ion transport"/>
    <property type="evidence" value="ECO:0007669"/>
    <property type="project" value="UniProtKB-KW"/>
</dbReference>
<comment type="subcellular location">
    <subcellularLocation>
        <location evidence="1 8">Cytoplasm</location>
    </subcellularLocation>
</comment>
<dbReference type="InterPro" id="IPR026022">
    <property type="entry name" value="PhoU_dom"/>
</dbReference>
<evidence type="ECO:0000256" key="8">
    <source>
        <dbReference type="PIRNR" id="PIRNR003107"/>
    </source>
</evidence>
<dbReference type="Pfam" id="PF01895">
    <property type="entry name" value="PhoU"/>
    <property type="match status" value="2"/>
</dbReference>
<dbReference type="InterPro" id="IPR038078">
    <property type="entry name" value="PhoU-like_sf"/>
</dbReference>
<dbReference type="EMBL" id="CP022163">
    <property type="protein sequence ID" value="ATB32468.1"/>
    <property type="molecule type" value="Genomic_DNA"/>
</dbReference>
<evidence type="ECO:0000256" key="5">
    <source>
        <dbReference type="ARBA" id="ARBA00022490"/>
    </source>
</evidence>
<protein>
    <recommendedName>
        <fullName evidence="8">Phosphate-specific transport system accessory protein PhoU</fullName>
    </recommendedName>
</protein>
<evidence type="ECO:0000256" key="7">
    <source>
        <dbReference type="ARBA" id="ARBA00056181"/>
    </source>
</evidence>
<dbReference type="SUPFAM" id="SSF109755">
    <property type="entry name" value="PhoU-like"/>
    <property type="match status" value="1"/>
</dbReference>
<dbReference type="Proteomes" id="UP000217289">
    <property type="component" value="Chromosome"/>
</dbReference>
<keyword evidence="6 8" id="KW-0592">Phosphate transport</keyword>
<dbReference type="PANTHER" id="PTHR42930:SF3">
    <property type="entry name" value="PHOSPHATE-SPECIFIC TRANSPORT SYSTEM ACCESSORY PROTEIN PHOU"/>
    <property type="match status" value="1"/>
</dbReference>
<evidence type="ECO:0000256" key="2">
    <source>
        <dbReference type="ARBA" id="ARBA00008107"/>
    </source>
</evidence>
<evidence type="ECO:0000256" key="6">
    <source>
        <dbReference type="ARBA" id="ARBA00022592"/>
    </source>
</evidence>
<dbReference type="AlphaFoldDB" id="A0A250IMG7"/>
<sequence>MPSVHTDKAFEADLRDLREKLLAMGAKVEALIADSMRALMERDTPLAEEVAQGDKEVNLLEVEIDEACRRILALRQPAASDLRLITTALKIVTDLERIGDLAVNIAERAKDLNQTPPLKAYVDTPRLAELAQHQVKKALDSFVSSDTAKAEEVLKEDDHLDALYLKIFNELLGYMMEDSKNIRRATALMFIAKHLERIGDHATNVAEMVIYMVRGTDIRHPRSRNLPPGSSRR</sequence>
<organism evidence="10 11">
    <name type="scientific">Melittangium boletus DSM 14713</name>
    <dbReference type="NCBI Taxonomy" id="1294270"/>
    <lineage>
        <taxon>Bacteria</taxon>
        <taxon>Pseudomonadati</taxon>
        <taxon>Myxococcota</taxon>
        <taxon>Myxococcia</taxon>
        <taxon>Myxococcales</taxon>
        <taxon>Cystobacterineae</taxon>
        <taxon>Archangiaceae</taxon>
        <taxon>Melittangium</taxon>
    </lineage>
</organism>
<dbReference type="GO" id="GO:0030643">
    <property type="term" value="P:intracellular phosphate ion homeostasis"/>
    <property type="evidence" value="ECO:0007669"/>
    <property type="project" value="InterPro"/>
</dbReference>
<proteinExistence type="inferred from homology"/>
<dbReference type="Gene3D" id="1.20.58.220">
    <property type="entry name" value="Phosphate transport system protein phou homolog 2, domain 2"/>
    <property type="match status" value="2"/>
</dbReference>
<dbReference type="RefSeq" id="WP_095980642.1">
    <property type="nucleotide sequence ID" value="NZ_CP022163.1"/>
</dbReference>
<dbReference type="GO" id="GO:0045936">
    <property type="term" value="P:negative regulation of phosphate metabolic process"/>
    <property type="evidence" value="ECO:0007669"/>
    <property type="project" value="InterPro"/>
</dbReference>
<comment type="similarity">
    <text evidence="2 8">Belongs to the PhoU family.</text>
</comment>
<dbReference type="PANTHER" id="PTHR42930">
    <property type="entry name" value="PHOSPHATE-SPECIFIC TRANSPORT SYSTEM ACCESSORY PROTEIN PHOU"/>
    <property type="match status" value="1"/>
</dbReference>
<accession>A0A250IMG7</accession>
<evidence type="ECO:0000256" key="3">
    <source>
        <dbReference type="ARBA" id="ARBA00011738"/>
    </source>
</evidence>
<dbReference type="InterPro" id="IPR028366">
    <property type="entry name" value="PhoU"/>
</dbReference>
<dbReference type="KEGG" id="mbd:MEBOL_005948"/>
<dbReference type="PIRSF" id="PIRSF003107">
    <property type="entry name" value="PhoU"/>
    <property type="match status" value="1"/>
</dbReference>
<comment type="subunit">
    <text evidence="3 8">Homodimer.</text>
</comment>
<reference evidence="10 11" key="1">
    <citation type="submission" date="2017-06" db="EMBL/GenBank/DDBJ databases">
        <authorList>
            <person name="Kim H.J."/>
            <person name="Triplett B.A."/>
        </authorList>
    </citation>
    <scope>NUCLEOTIDE SEQUENCE [LARGE SCALE GENOMIC DNA]</scope>
    <source>
        <strain evidence="10 11">DSM 14713</strain>
    </source>
</reference>
<keyword evidence="5 8" id="KW-0963">Cytoplasm</keyword>
<gene>
    <name evidence="10" type="ORF">MEBOL_005948</name>
</gene>
<keyword evidence="4 8" id="KW-0813">Transport</keyword>
<dbReference type="GO" id="GO:0005737">
    <property type="term" value="C:cytoplasm"/>
    <property type="evidence" value="ECO:0007669"/>
    <property type="project" value="UniProtKB-SubCell"/>
</dbReference>
<comment type="function">
    <text evidence="7 8">Plays a role in the regulation of phosphate uptake.</text>
</comment>
<feature type="domain" description="PhoU" evidence="9">
    <location>
        <begin position="22"/>
        <end position="108"/>
    </location>
</feature>
<evidence type="ECO:0000313" key="10">
    <source>
        <dbReference type="EMBL" id="ATB32468.1"/>
    </source>
</evidence>
<keyword evidence="11" id="KW-1185">Reference proteome</keyword>
<evidence type="ECO:0000256" key="1">
    <source>
        <dbReference type="ARBA" id="ARBA00004496"/>
    </source>
</evidence>
<dbReference type="OrthoDB" id="9814256at2"/>
<dbReference type="FunFam" id="1.20.58.220:FF:000004">
    <property type="entry name" value="Phosphate-specific transport system accessory protein PhoU"/>
    <property type="match status" value="1"/>
</dbReference>
<evidence type="ECO:0000313" key="11">
    <source>
        <dbReference type="Proteomes" id="UP000217289"/>
    </source>
</evidence>
<dbReference type="NCBIfam" id="TIGR02135">
    <property type="entry name" value="phoU_full"/>
    <property type="match status" value="1"/>
</dbReference>
<evidence type="ECO:0000256" key="4">
    <source>
        <dbReference type="ARBA" id="ARBA00022448"/>
    </source>
</evidence>
<feature type="domain" description="PhoU" evidence="9">
    <location>
        <begin position="126"/>
        <end position="209"/>
    </location>
</feature>